<evidence type="ECO:0000256" key="1">
    <source>
        <dbReference type="SAM" id="Phobius"/>
    </source>
</evidence>
<keyword evidence="3" id="KW-1185">Reference proteome</keyword>
<accession>A0A318SZI3</accession>
<sequence>MSAFLSKLTSVSDRGSLLDALSFWAVIAFVLGVMFYAEIAAIAVMVARAG</sequence>
<reference evidence="2 3" key="1">
    <citation type="submission" date="2018-06" db="EMBL/GenBank/DDBJ databases">
        <title>Genomic Encyclopedia of Type Strains, Phase III (KMG-III): the genomes of soil and plant-associated and newly described type strains.</title>
        <authorList>
            <person name="Whitman W."/>
        </authorList>
    </citation>
    <scope>NUCLEOTIDE SEQUENCE [LARGE SCALE GENOMIC DNA]</scope>
    <source>
        <strain evidence="2 3">ORS 1419</strain>
    </source>
</reference>
<keyword evidence="1" id="KW-0812">Transmembrane</keyword>
<dbReference type="RefSeq" id="WP_181418398.1">
    <property type="nucleotide sequence ID" value="NZ_QJTF01000012.1"/>
</dbReference>
<dbReference type="Proteomes" id="UP000247454">
    <property type="component" value="Unassembled WGS sequence"/>
</dbReference>
<keyword evidence="1" id="KW-1133">Transmembrane helix</keyword>
<keyword evidence="1" id="KW-0472">Membrane</keyword>
<evidence type="ECO:0000313" key="3">
    <source>
        <dbReference type="Proteomes" id="UP000247454"/>
    </source>
</evidence>
<name>A0A318SZI3_9HYPH</name>
<gene>
    <name evidence="2" type="ORF">C7477_11237</name>
</gene>
<protein>
    <submittedName>
        <fullName evidence="2">Uncharacterized protein</fullName>
    </submittedName>
</protein>
<feature type="transmembrane region" description="Helical" evidence="1">
    <location>
        <begin position="20"/>
        <end position="47"/>
    </location>
</feature>
<comment type="caution">
    <text evidence="2">The sequence shown here is derived from an EMBL/GenBank/DDBJ whole genome shotgun (WGS) entry which is preliminary data.</text>
</comment>
<evidence type="ECO:0000313" key="2">
    <source>
        <dbReference type="EMBL" id="PYE87536.1"/>
    </source>
</evidence>
<dbReference type="EMBL" id="QJTF01000012">
    <property type="protein sequence ID" value="PYE87536.1"/>
    <property type="molecule type" value="Genomic_DNA"/>
</dbReference>
<organism evidence="2 3">
    <name type="scientific">Phyllobacterium leguminum</name>
    <dbReference type="NCBI Taxonomy" id="314237"/>
    <lineage>
        <taxon>Bacteria</taxon>
        <taxon>Pseudomonadati</taxon>
        <taxon>Pseudomonadota</taxon>
        <taxon>Alphaproteobacteria</taxon>
        <taxon>Hyphomicrobiales</taxon>
        <taxon>Phyllobacteriaceae</taxon>
        <taxon>Phyllobacterium</taxon>
    </lineage>
</organism>
<dbReference type="AlphaFoldDB" id="A0A318SZI3"/>
<proteinExistence type="predicted"/>